<dbReference type="InParanoid" id="A0A0C3CK13"/>
<proteinExistence type="inferred from homology"/>
<comment type="caution">
    <text evidence="10">Lacks conserved residue(s) required for the propagation of feature annotation.</text>
</comment>
<evidence type="ECO:0000313" key="11">
    <source>
        <dbReference type="EMBL" id="KIM90067.1"/>
    </source>
</evidence>
<dbReference type="GO" id="GO:0034203">
    <property type="term" value="P:glycolipid translocation"/>
    <property type="evidence" value="ECO:0007669"/>
    <property type="project" value="TreeGrafter"/>
</dbReference>
<dbReference type="GO" id="GO:0005789">
    <property type="term" value="C:endoplasmic reticulum membrane"/>
    <property type="evidence" value="ECO:0007669"/>
    <property type="project" value="UniProtKB-SubCell"/>
</dbReference>
<feature type="transmembrane region" description="Helical" evidence="10">
    <location>
        <begin position="16"/>
        <end position="38"/>
    </location>
</feature>
<dbReference type="PANTHER" id="PTHR13117:SF5">
    <property type="entry name" value="PROTEIN RFT1 HOMOLOG"/>
    <property type="match status" value="1"/>
</dbReference>
<dbReference type="HOGENOM" id="CLU_023360_3_1_1"/>
<feature type="transmembrane region" description="Helical" evidence="10">
    <location>
        <begin position="402"/>
        <end position="426"/>
    </location>
</feature>
<dbReference type="PANTHER" id="PTHR13117">
    <property type="entry name" value="ENDOPLASMIC RETICULUM MULTISPAN TRANSMEMBRANE PROTEIN-RELATED"/>
    <property type="match status" value="1"/>
</dbReference>
<evidence type="ECO:0000256" key="10">
    <source>
        <dbReference type="RuleBase" id="RU365067"/>
    </source>
</evidence>
<dbReference type="STRING" id="765440.A0A0C3CK13"/>
<organism evidence="11 12">
    <name type="scientific">Piloderma croceum (strain F 1598)</name>
    <dbReference type="NCBI Taxonomy" id="765440"/>
    <lineage>
        <taxon>Eukaryota</taxon>
        <taxon>Fungi</taxon>
        <taxon>Dikarya</taxon>
        <taxon>Basidiomycota</taxon>
        <taxon>Agaricomycotina</taxon>
        <taxon>Agaricomycetes</taxon>
        <taxon>Agaricomycetidae</taxon>
        <taxon>Atheliales</taxon>
        <taxon>Atheliaceae</taxon>
        <taxon>Piloderma</taxon>
    </lineage>
</organism>
<feature type="transmembrane region" description="Helical" evidence="10">
    <location>
        <begin position="541"/>
        <end position="563"/>
    </location>
</feature>
<evidence type="ECO:0000256" key="7">
    <source>
        <dbReference type="ARBA" id="ARBA00023136"/>
    </source>
</evidence>
<dbReference type="InterPro" id="IPR007594">
    <property type="entry name" value="RFT1"/>
</dbReference>
<gene>
    <name evidence="11" type="ORF">PILCRDRAFT_2299</name>
</gene>
<feature type="transmembrane region" description="Helical" evidence="10">
    <location>
        <begin position="438"/>
        <end position="457"/>
    </location>
</feature>
<dbReference type="Pfam" id="PF04506">
    <property type="entry name" value="Rft-1"/>
    <property type="match status" value="1"/>
</dbReference>
<comment type="pathway">
    <text evidence="2">Protein modification; protein glycosylation.</text>
</comment>
<keyword evidence="5 10" id="KW-0256">Endoplasmic reticulum</keyword>
<dbReference type="EMBL" id="KN832974">
    <property type="protein sequence ID" value="KIM90067.1"/>
    <property type="molecule type" value="Genomic_DNA"/>
</dbReference>
<evidence type="ECO:0000256" key="5">
    <source>
        <dbReference type="ARBA" id="ARBA00022824"/>
    </source>
</evidence>
<dbReference type="AlphaFoldDB" id="A0A0C3CK13"/>
<comment type="similarity">
    <text evidence="3 10">Belongs to the RFT1 family.</text>
</comment>
<sequence>MSTQQSIQSDGRLVQAYLSSASSLMALQLFSRLFTFGLNQAMFRMASPEAFGTAAIQFELVLSTILFLSREGVRNALLRAWPNRSSAKDETEATRSTTGDADSASVTNVAFLPLILGLPFAIATAFLYANTAGKDTRSQPHFNLAISMYAVAAVMELLSEPMHNRAMGEVLTGVRVKAEGVAITSKTATTCFVLLYDSRMSAHSGELGLVAFAAGQLAYGVFLCAMYLSHFRGMSWRPTHIASSKRFGLIYKLYGSFDPQILRLSLTMTAQSLFKHVLTEGDKLILSWASPLQDQGGYAIAVNYGSLVARIVFQPIEEILRVYFSKVLSPAKDMEQIPTIHAEYAAHPSRTSLQQASDALISLLAIQSSLGVILVTFGSAYISIVLYILLPPQYLSTSAPNVLAAWIWYVPVLAVNGGLEAFVSSVAIPKDLNRQSRWMAGFSIIYISTAIGLYAQGFGDTSLVYANIINLSGRIVYALQFISSYFRSHHAGHLLRWKDIMPLPRLIFLAVLSSFVIHYHGHKRDISGIVKAGGKTALLDISVVTHVGLGGGLALISITIWWMSSGRLLVPSRHAKIE</sequence>
<protein>
    <recommendedName>
        <fullName evidence="8 10">Man(5)GlcNAc(2)-PP-dolichol translocation protein RFT1</fullName>
    </recommendedName>
</protein>
<accession>A0A0C3CK13</accession>
<keyword evidence="10" id="KW-0813">Transport</keyword>
<feature type="transmembrane region" description="Helical" evidence="10">
    <location>
        <begin position="503"/>
        <end position="521"/>
    </location>
</feature>
<keyword evidence="7 10" id="KW-0472">Membrane</keyword>
<evidence type="ECO:0000313" key="12">
    <source>
        <dbReference type="Proteomes" id="UP000054166"/>
    </source>
</evidence>
<evidence type="ECO:0000256" key="6">
    <source>
        <dbReference type="ARBA" id="ARBA00022989"/>
    </source>
</evidence>
<feature type="transmembrane region" description="Helical" evidence="10">
    <location>
        <begin position="207"/>
        <end position="228"/>
    </location>
</feature>
<keyword evidence="4 10" id="KW-0812">Transmembrane</keyword>
<comment type="subcellular location">
    <subcellularLocation>
        <location evidence="1 10">Endoplasmic reticulum membrane</location>
        <topology evidence="1 10">Multi-pass membrane protein</topology>
    </subcellularLocation>
</comment>
<comment type="function">
    <text evidence="9 10">Intramembrane glycolipid transporter that operates in the biosynthetic pathway of dolichol-linked oligosaccharides, the glycan precursors employed in protein asparagine (N)-glycosylation. The sequential addition of sugars to dolichol pyrophosphate produces dolichol-linked oligosaccharides containing fourteen sugars, including two GlcNAcs, nine mannoses and three glucoses. Once assembled, the oligosaccharide is transferred from the lipid to nascent proteins by oligosaccharyltransferases. The assembly of dolichol-linked oligosaccharides begins on the cytosolic side of the endoplasmic reticulum membrane and finishes in its lumen. RFT1 could mediate the translocation of the cytosolically oriented intermediate DolPP-GlcNAc2Man5, produced by ALG11, into the ER lumen where dolichol-linked oligosaccharides assembly continues. However, the intramembrane lipid transporter activity could not be confirmed in vitro.</text>
</comment>
<reference evidence="12" key="2">
    <citation type="submission" date="2015-01" db="EMBL/GenBank/DDBJ databases">
        <title>Evolutionary Origins and Diversification of the Mycorrhizal Mutualists.</title>
        <authorList>
            <consortium name="DOE Joint Genome Institute"/>
            <consortium name="Mycorrhizal Genomics Consortium"/>
            <person name="Kohler A."/>
            <person name="Kuo A."/>
            <person name="Nagy L.G."/>
            <person name="Floudas D."/>
            <person name="Copeland A."/>
            <person name="Barry K.W."/>
            <person name="Cichocki N."/>
            <person name="Veneault-Fourrey C."/>
            <person name="LaButti K."/>
            <person name="Lindquist E.A."/>
            <person name="Lipzen A."/>
            <person name="Lundell T."/>
            <person name="Morin E."/>
            <person name="Murat C."/>
            <person name="Riley R."/>
            <person name="Ohm R."/>
            <person name="Sun H."/>
            <person name="Tunlid A."/>
            <person name="Henrissat B."/>
            <person name="Grigoriev I.V."/>
            <person name="Hibbett D.S."/>
            <person name="Martin F."/>
        </authorList>
    </citation>
    <scope>NUCLEOTIDE SEQUENCE [LARGE SCALE GENOMIC DNA]</scope>
    <source>
        <strain evidence="12">F 1598</strain>
    </source>
</reference>
<dbReference type="FunCoup" id="A0A0C3CK13">
    <property type="interactions" value="343"/>
</dbReference>
<reference evidence="11 12" key="1">
    <citation type="submission" date="2014-04" db="EMBL/GenBank/DDBJ databases">
        <authorList>
            <consortium name="DOE Joint Genome Institute"/>
            <person name="Kuo A."/>
            <person name="Tarkka M."/>
            <person name="Buscot F."/>
            <person name="Kohler A."/>
            <person name="Nagy L.G."/>
            <person name="Floudas D."/>
            <person name="Copeland A."/>
            <person name="Barry K.W."/>
            <person name="Cichocki N."/>
            <person name="Veneault-Fourrey C."/>
            <person name="LaButti K."/>
            <person name="Lindquist E.A."/>
            <person name="Lipzen A."/>
            <person name="Lundell T."/>
            <person name="Morin E."/>
            <person name="Murat C."/>
            <person name="Sun H."/>
            <person name="Tunlid A."/>
            <person name="Henrissat B."/>
            <person name="Grigoriev I.V."/>
            <person name="Hibbett D.S."/>
            <person name="Martin F."/>
            <person name="Nordberg H.P."/>
            <person name="Cantor M.N."/>
            <person name="Hua S.X."/>
        </authorList>
    </citation>
    <scope>NUCLEOTIDE SEQUENCE [LARGE SCALE GENOMIC DNA]</scope>
    <source>
        <strain evidence="11 12">F 1598</strain>
    </source>
</reference>
<dbReference type="Proteomes" id="UP000054166">
    <property type="component" value="Unassembled WGS sequence"/>
</dbReference>
<feature type="transmembrane region" description="Helical" evidence="10">
    <location>
        <begin position="360"/>
        <end position="390"/>
    </location>
</feature>
<evidence type="ECO:0000256" key="9">
    <source>
        <dbReference type="ARBA" id="ARBA00045912"/>
    </source>
</evidence>
<evidence type="ECO:0000256" key="2">
    <source>
        <dbReference type="ARBA" id="ARBA00004922"/>
    </source>
</evidence>
<dbReference type="OrthoDB" id="9979195at2759"/>
<evidence type="ECO:0000256" key="4">
    <source>
        <dbReference type="ARBA" id="ARBA00022692"/>
    </source>
</evidence>
<dbReference type="GO" id="GO:0006488">
    <property type="term" value="P:dolichol-linked oligosaccharide biosynthetic process"/>
    <property type="evidence" value="ECO:0007669"/>
    <property type="project" value="InterPro"/>
</dbReference>
<feature type="transmembrane region" description="Helical" evidence="10">
    <location>
        <begin position="141"/>
        <end position="159"/>
    </location>
</feature>
<evidence type="ECO:0000256" key="1">
    <source>
        <dbReference type="ARBA" id="ARBA00004477"/>
    </source>
</evidence>
<evidence type="ECO:0000256" key="8">
    <source>
        <dbReference type="ARBA" id="ARBA00044793"/>
    </source>
</evidence>
<name>A0A0C3CK13_PILCF</name>
<keyword evidence="6 10" id="KW-1133">Transmembrane helix</keyword>
<feature type="transmembrane region" description="Helical" evidence="10">
    <location>
        <begin position="110"/>
        <end position="129"/>
    </location>
</feature>
<keyword evidence="12" id="KW-1185">Reference proteome</keyword>
<evidence type="ECO:0000256" key="3">
    <source>
        <dbReference type="ARBA" id="ARBA00010288"/>
    </source>
</evidence>